<accession>A0A2T7TEH9</accession>
<evidence type="ECO:0000256" key="1">
    <source>
        <dbReference type="SAM" id="MobiDB-lite"/>
    </source>
</evidence>
<feature type="region of interest" description="Disordered" evidence="1">
    <location>
        <begin position="1"/>
        <end position="23"/>
    </location>
</feature>
<gene>
    <name evidence="3" type="ORF">Y717_17165</name>
</gene>
<feature type="transmembrane region" description="Helical" evidence="2">
    <location>
        <begin position="75"/>
        <end position="97"/>
    </location>
</feature>
<dbReference type="Proteomes" id="UP000245992">
    <property type="component" value="Unassembled WGS sequence"/>
</dbReference>
<dbReference type="EMBL" id="AZSP01000025">
    <property type="protein sequence ID" value="PVE13569.1"/>
    <property type="molecule type" value="Genomic_DNA"/>
</dbReference>
<dbReference type="AlphaFoldDB" id="A0A2T7TEH9"/>
<name>A0A2T7TEH9_9ACTN</name>
<protein>
    <submittedName>
        <fullName evidence="3">Membrane protein</fullName>
    </submittedName>
</protein>
<comment type="caution">
    <text evidence="3">The sequence shown here is derived from an EMBL/GenBank/DDBJ whole genome shotgun (WGS) entry which is preliminary data.</text>
</comment>
<feature type="transmembrane region" description="Helical" evidence="2">
    <location>
        <begin position="42"/>
        <end position="63"/>
    </location>
</feature>
<feature type="region of interest" description="Disordered" evidence="1">
    <location>
        <begin position="157"/>
        <end position="180"/>
    </location>
</feature>
<dbReference type="RefSeq" id="WP_051746279.1">
    <property type="nucleotide sequence ID" value="NZ_AZSP01000025.1"/>
</dbReference>
<dbReference type="OrthoDB" id="4329566at2"/>
<evidence type="ECO:0000313" key="4">
    <source>
        <dbReference type="Proteomes" id="UP000245992"/>
    </source>
</evidence>
<proteinExistence type="predicted"/>
<evidence type="ECO:0000256" key="2">
    <source>
        <dbReference type="SAM" id="Phobius"/>
    </source>
</evidence>
<keyword evidence="2" id="KW-0472">Membrane</keyword>
<evidence type="ECO:0000313" key="3">
    <source>
        <dbReference type="EMBL" id="PVE13569.1"/>
    </source>
</evidence>
<feature type="transmembrane region" description="Helical" evidence="2">
    <location>
        <begin position="117"/>
        <end position="136"/>
    </location>
</feature>
<keyword evidence="2" id="KW-1133">Transmembrane helix</keyword>
<keyword evidence="2" id="KW-0812">Transmembrane</keyword>
<keyword evidence="4" id="KW-1185">Reference proteome</keyword>
<sequence length="180" mass="19482">MSEHPVHPVHPVPPEQRGHGGPEPEAIRFFGTTWVGHDGGYALRRVVVAAGSLVATVAACFALRFAYEGLEIADVGAFVGVLVIAVFSVCGAIAFRGTWDGFQRRPADPAREESLRSVRTIGFIGSLVAYFLRSLVEAPGEGLRRREYETAVVQYERRRSARAGNPAARGGGNGRKPKRK</sequence>
<dbReference type="STRING" id="1440053.GCA_000718095_05457"/>
<reference evidence="3 4" key="1">
    <citation type="submission" date="2013-12" db="EMBL/GenBank/DDBJ databases">
        <title>Annotated genome of Streptomyces scopuliridis.</title>
        <authorList>
            <person name="Olson J.B."/>
        </authorList>
    </citation>
    <scope>NUCLEOTIDE SEQUENCE [LARGE SCALE GENOMIC DNA]</scope>
    <source>
        <strain evidence="3 4">RB72</strain>
    </source>
</reference>
<organism evidence="3 4">
    <name type="scientific">Streptomyces scopuliridis RB72</name>
    <dbReference type="NCBI Taxonomy" id="1440053"/>
    <lineage>
        <taxon>Bacteria</taxon>
        <taxon>Bacillati</taxon>
        <taxon>Actinomycetota</taxon>
        <taxon>Actinomycetes</taxon>
        <taxon>Kitasatosporales</taxon>
        <taxon>Streptomycetaceae</taxon>
        <taxon>Streptomyces</taxon>
    </lineage>
</organism>